<proteinExistence type="predicted"/>
<feature type="non-terminal residue" evidence="1">
    <location>
        <position position="1"/>
    </location>
</feature>
<feature type="non-terminal residue" evidence="1">
    <location>
        <position position="262"/>
    </location>
</feature>
<name>X0SDD4_9ZZZZ</name>
<dbReference type="EMBL" id="BARS01001537">
    <property type="protein sequence ID" value="GAF73156.1"/>
    <property type="molecule type" value="Genomic_DNA"/>
</dbReference>
<protein>
    <submittedName>
        <fullName evidence="1">Uncharacterized protein</fullName>
    </submittedName>
</protein>
<organism evidence="1">
    <name type="scientific">marine sediment metagenome</name>
    <dbReference type="NCBI Taxonomy" id="412755"/>
    <lineage>
        <taxon>unclassified sequences</taxon>
        <taxon>metagenomes</taxon>
        <taxon>ecological metagenomes</taxon>
    </lineage>
</organism>
<reference evidence="1" key="1">
    <citation type="journal article" date="2014" name="Front. Microbiol.">
        <title>High frequency of phylogenetically diverse reductive dehalogenase-homologous genes in deep subseafloor sedimentary metagenomes.</title>
        <authorList>
            <person name="Kawai M."/>
            <person name="Futagami T."/>
            <person name="Toyoda A."/>
            <person name="Takaki Y."/>
            <person name="Nishi S."/>
            <person name="Hori S."/>
            <person name="Arai W."/>
            <person name="Tsubouchi T."/>
            <person name="Morono Y."/>
            <person name="Uchiyama I."/>
            <person name="Ito T."/>
            <person name="Fujiyama A."/>
            <person name="Inagaki F."/>
            <person name="Takami H."/>
        </authorList>
    </citation>
    <scope>NUCLEOTIDE SEQUENCE</scope>
    <source>
        <strain evidence="1">Expedition CK06-06</strain>
    </source>
</reference>
<comment type="caution">
    <text evidence="1">The sequence shown here is derived from an EMBL/GenBank/DDBJ whole genome shotgun (WGS) entry which is preliminary data.</text>
</comment>
<evidence type="ECO:0000313" key="1">
    <source>
        <dbReference type="EMBL" id="GAF73156.1"/>
    </source>
</evidence>
<accession>X0SDD4</accession>
<gene>
    <name evidence="1" type="ORF">S01H1_02971</name>
</gene>
<dbReference type="AlphaFoldDB" id="X0SDD4"/>
<sequence>TGESLSKFIGTPVLTYNIQYIHKKDFQAEIRIFKSKGTTQILEYLFWARRVRIYGLKEAVPFYAFCDSMIESIVSNKSEELFTTFNPFELYMSGSDFPSRHRINQNFDDKKTAIDYLESEEFASKLVEEKNTSVIHAFNQNTRLRDTLLGMFIEYNQYLPTALVYCQEDDKVPCCYAALPFRSQQFYRYQLLVVAAIGEAFQQENLFFLDESGNLLPYDCLVVILSYLLPERSDPAEIKQIIDYFMQDESHVAFIALIKNPL</sequence>